<gene>
    <name evidence="3" type="ORF">CBG21_02730</name>
</gene>
<evidence type="ECO:0000256" key="2">
    <source>
        <dbReference type="SAM" id="MobiDB-lite"/>
    </source>
</evidence>
<dbReference type="EMBL" id="NGQC01000021">
    <property type="protein sequence ID" value="OYT04463.1"/>
    <property type="molecule type" value="Genomic_DNA"/>
</dbReference>
<evidence type="ECO:0000313" key="3">
    <source>
        <dbReference type="EMBL" id="OYT04463.1"/>
    </source>
</evidence>
<organism evidence="3 4">
    <name type="scientific">Limosilactobacillus reuteri</name>
    <name type="common">Lactobacillus reuteri</name>
    <dbReference type="NCBI Taxonomy" id="1598"/>
    <lineage>
        <taxon>Bacteria</taxon>
        <taxon>Bacillati</taxon>
        <taxon>Bacillota</taxon>
        <taxon>Bacilli</taxon>
        <taxon>Lactobacillales</taxon>
        <taxon>Lactobacillaceae</taxon>
        <taxon>Limosilactobacillus</taxon>
    </lineage>
</organism>
<evidence type="ECO:0000313" key="4">
    <source>
        <dbReference type="Proteomes" id="UP000216122"/>
    </source>
</evidence>
<comment type="caution">
    <text evidence="3">The sequence shown here is derived from an EMBL/GenBank/DDBJ whole genome shotgun (WGS) entry which is preliminary data.</text>
</comment>
<protein>
    <recommendedName>
        <fullName evidence="5">Terminase</fullName>
    </recommendedName>
</protein>
<feature type="region of interest" description="Disordered" evidence="2">
    <location>
        <begin position="136"/>
        <end position="171"/>
    </location>
</feature>
<evidence type="ECO:0008006" key="5">
    <source>
        <dbReference type="Google" id="ProtNLM"/>
    </source>
</evidence>
<reference evidence="4" key="1">
    <citation type="submission" date="2017-05" db="EMBL/GenBank/DDBJ databases">
        <authorList>
            <person name="Lin X.B."/>
            <person name="Stothard P."/>
            <person name="Tasseva G."/>
            <person name="Walter J."/>
        </authorList>
    </citation>
    <scope>NUCLEOTIDE SEQUENCE [LARGE SCALE GENOMIC DNA]</scope>
    <source>
        <strain evidence="4">103v</strain>
    </source>
</reference>
<proteinExistence type="predicted"/>
<feature type="coiled-coil region" evidence="1">
    <location>
        <begin position="103"/>
        <end position="135"/>
    </location>
</feature>
<sequence>MSNKAGRPTKITEAVISQMRTYMMAGVSLKDACELVGIGTTTWREFEQREPNFRRKRKMWQGMLKARAKVNIAEHVFGNKEKGIEPDLSWSQYVLDRAMDQETKNAQNTLTRANARKINAEIERIKAETKRLNSNDEGITKIVFSDDLKPDKEDDSKQKGSEDDGTDTKPK</sequence>
<accession>A0A256VL84</accession>
<dbReference type="AlphaFoldDB" id="A0A256VL84"/>
<dbReference type="RefSeq" id="WP_094504002.1">
    <property type="nucleotide sequence ID" value="NZ_JAYFHP010000048.1"/>
</dbReference>
<dbReference type="Proteomes" id="UP000216122">
    <property type="component" value="Unassembled WGS sequence"/>
</dbReference>
<reference evidence="3 4" key="2">
    <citation type="submission" date="2017-09" db="EMBL/GenBank/DDBJ databases">
        <title>Tripartite evolution among Lactobacillus johnsonii, Lactobacillus taiwanensis, Lactobacillus reuteri and their rodent host.</title>
        <authorList>
            <person name="Wang T."/>
            <person name="Knowles S."/>
            <person name="Cheng C."/>
        </authorList>
    </citation>
    <scope>NUCLEOTIDE SEQUENCE [LARGE SCALE GENOMIC DNA]</scope>
    <source>
        <strain evidence="3 4">103v</strain>
    </source>
</reference>
<keyword evidence="1" id="KW-0175">Coiled coil</keyword>
<name>A0A256VL84_LIMRT</name>
<evidence type="ECO:0000256" key="1">
    <source>
        <dbReference type="SAM" id="Coils"/>
    </source>
</evidence>
<feature type="compositionally biased region" description="Basic and acidic residues" evidence="2">
    <location>
        <begin position="144"/>
        <end position="171"/>
    </location>
</feature>